<evidence type="ECO:0000313" key="3">
    <source>
        <dbReference type="EMBL" id="WGH80229.1"/>
    </source>
</evidence>
<gene>
    <name evidence="3" type="ORF">P8627_08180</name>
</gene>
<keyword evidence="1" id="KW-0812">Transmembrane</keyword>
<dbReference type="InterPro" id="IPR032809">
    <property type="entry name" value="Put_HupE_UreJ"/>
</dbReference>
<accession>A0ABY8LG10</accession>
<protein>
    <submittedName>
        <fullName evidence="3">HupE/UreJ family protein</fullName>
    </submittedName>
</protein>
<feature type="transmembrane region" description="Helical" evidence="1">
    <location>
        <begin position="362"/>
        <end position="381"/>
    </location>
</feature>
<feature type="transmembrane region" description="Helical" evidence="1">
    <location>
        <begin position="265"/>
        <end position="284"/>
    </location>
</feature>
<organism evidence="3 4">
    <name type="scientific">Jannaschia ovalis</name>
    <dbReference type="NCBI Taxonomy" id="3038773"/>
    <lineage>
        <taxon>Bacteria</taxon>
        <taxon>Pseudomonadati</taxon>
        <taxon>Pseudomonadota</taxon>
        <taxon>Alphaproteobacteria</taxon>
        <taxon>Rhodobacterales</taxon>
        <taxon>Roseobacteraceae</taxon>
        <taxon>Jannaschia</taxon>
    </lineage>
</organism>
<proteinExistence type="predicted"/>
<reference evidence="3 4" key="1">
    <citation type="submission" date="2023-04" db="EMBL/GenBank/DDBJ databases">
        <title>Jannaschia ovalis sp. nov., a marine bacterium isolated from sea tidal flat.</title>
        <authorList>
            <person name="Kwon D.Y."/>
            <person name="Kim J.-J."/>
        </authorList>
    </citation>
    <scope>NUCLEOTIDE SEQUENCE [LARGE SCALE GENOMIC DNA]</scope>
    <source>
        <strain evidence="3 4">GRR-S6-38</strain>
    </source>
</reference>
<feature type="transmembrane region" description="Helical" evidence="1">
    <location>
        <begin position="320"/>
        <end position="350"/>
    </location>
</feature>
<feature type="chain" id="PRO_5045544430" evidence="2">
    <location>
        <begin position="28"/>
        <end position="394"/>
    </location>
</feature>
<feature type="transmembrane region" description="Helical" evidence="1">
    <location>
        <begin position="210"/>
        <end position="229"/>
    </location>
</feature>
<dbReference type="Proteomes" id="UP001243420">
    <property type="component" value="Chromosome"/>
</dbReference>
<keyword evidence="1" id="KW-0472">Membrane</keyword>
<keyword evidence="1" id="KW-1133">Transmembrane helix</keyword>
<keyword evidence="4" id="KW-1185">Reference proteome</keyword>
<name>A0ABY8LG10_9RHOB</name>
<keyword evidence="2" id="KW-0732">Signal</keyword>
<feature type="transmembrane region" description="Helical" evidence="1">
    <location>
        <begin position="296"/>
        <end position="314"/>
    </location>
</feature>
<evidence type="ECO:0000313" key="4">
    <source>
        <dbReference type="Proteomes" id="UP001243420"/>
    </source>
</evidence>
<feature type="signal peptide" evidence="2">
    <location>
        <begin position="1"/>
        <end position="27"/>
    </location>
</feature>
<dbReference type="Pfam" id="PF13795">
    <property type="entry name" value="HupE_UreJ_2"/>
    <property type="match status" value="1"/>
</dbReference>
<evidence type="ECO:0000256" key="2">
    <source>
        <dbReference type="SAM" id="SignalP"/>
    </source>
</evidence>
<dbReference type="RefSeq" id="WP_279967290.1">
    <property type="nucleotide sequence ID" value="NZ_CP122537.1"/>
</dbReference>
<dbReference type="EMBL" id="CP122537">
    <property type="protein sequence ID" value="WGH80229.1"/>
    <property type="molecule type" value="Genomic_DNA"/>
</dbReference>
<sequence>MDNLLRVAARMVLALALSIGATITASAHEVEPSFAEIDVDADRVTIRLRTAVEPLIAGIDLGAVQDTNDSPLADRHDRLRELPPEELAAALTEAWSAIDADIILIAGDAQIPLTLAEIDIPPIGNPEIRRDSELTLTADLPPDDAPVIFGFDASLGNVIVRQVGDDMGEDSYEAILASGSLSDPLPRAGAAQVTAGAAFLRNVVVGFEHIIPAGLDHILFVLGLYFYALHWRPLLWQVTSFTLAHTVTLALATLGVVNIPGSSMWIVETVIAASIVWVAIENIWSKGRRDITWERIGVVFVFGLLHGLGFASVFSEAGMAPATLIASLVAFNIGVEIGQLAVIAIAFLVVGAWFGRKSWYRPAIAIPGSIVIAVVGAYWVLNRIGLAGDLPYLT</sequence>
<evidence type="ECO:0000256" key="1">
    <source>
        <dbReference type="SAM" id="Phobius"/>
    </source>
</evidence>
<feature type="transmembrane region" description="Helical" evidence="1">
    <location>
        <begin position="241"/>
        <end position="259"/>
    </location>
</feature>